<comment type="caution">
    <text evidence="4">The sequence shown here is derived from an EMBL/GenBank/DDBJ whole genome shotgun (WGS) entry which is preliminary data.</text>
</comment>
<dbReference type="PROSITE" id="PS50927">
    <property type="entry name" value="BULB_LECTIN"/>
    <property type="match status" value="1"/>
</dbReference>
<evidence type="ECO:0000259" key="3">
    <source>
        <dbReference type="PROSITE" id="PS50927"/>
    </source>
</evidence>
<organism evidence="4 5">
    <name type="scientific">Camellia sinensis</name>
    <name type="common">Tea plant</name>
    <name type="synonym">Thea sinensis</name>
    <dbReference type="NCBI Taxonomy" id="4442"/>
    <lineage>
        <taxon>Eukaryota</taxon>
        <taxon>Viridiplantae</taxon>
        <taxon>Streptophyta</taxon>
        <taxon>Embryophyta</taxon>
        <taxon>Tracheophyta</taxon>
        <taxon>Spermatophyta</taxon>
        <taxon>Magnoliopsida</taxon>
        <taxon>eudicotyledons</taxon>
        <taxon>Gunneridae</taxon>
        <taxon>Pentapetalae</taxon>
        <taxon>asterids</taxon>
        <taxon>Ericales</taxon>
        <taxon>Theaceae</taxon>
        <taxon>Camellia</taxon>
    </lineage>
</organism>
<gene>
    <name evidence="4" type="ORF">HYC85_026809</name>
</gene>
<dbReference type="InterPro" id="IPR036426">
    <property type="entry name" value="Bulb-type_lectin_dom_sf"/>
</dbReference>
<reference evidence="5" key="1">
    <citation type="journal article" date="2020" name="Nat. Commun.">
        <title>Genome assembly of wild tea tree DASZ reveals pedigree and selection history of tea varieties.</title>
        <authorList>
            <person name="Zhang W."/>
            <person name="Zhang Y."/>
            <person name="Qiu H."/>
            <person name="Guo Y."/>
            <person name="Wan H."/>
            <person name="Zhang X."/>
            <person name="Scossa F."/>
            <person name="Alseekh S."/>
            <person name="Zhang Q."/>
            <person name="Wang P."/>
            <person name="Xu L."/>
            <person name="Schmidt M.H."/>
            <person name="Jia X."/>
            <person name="Li D."/>
            <person name="Zhu A."/>
            <person name="Guo F."/>
            <person name="Chen W."/>
            <person name="Ni D."/>
            <person name="Usadel B."/>
            <person name="Fernie A.R."/>
            <person name="Wen W."/>
        </authorList>
    </citation>
    <scope>NUCLEOTIDE SEQUENCE [LARGE SCALE GENOMIC DNA]</scope>
    <source>
        <strain evidence="5">cv. G240</strain>
    </source>
</reference>
<protein>
    <recommendedName>
        <fullName evidence="3">Bulb-type lectin domain-containing protein</fullName>
    </recommendedName>
</protein>
<keyword evidence="5" id="KW-1185">Reference proteome</keyword>
<feature type="domain" description="Bulb-type lectin" evidence="3">
    <location>
        <begin position="25"/>
        <end position="159"/>
    </location>
</feature>
<evidence type="ECO:0000256" key="2">
    <source>
        <dbReference type="ARBA" id="ARBA00023180"/>
    </source>
</evidence>
<dbReference type="SUPFAM" id="SSF51110">
    <property type="entry name" value="alpha-D-mannose-specific plant lectins"/>
    <property type="match status" value="1"/>
</dbReference>
<sequence>MANIIAPPMANLSTNWSNNPSIYTDFSLVLEESSNIGSHLICGFYCPSTQQTQSSCLFGVVIFDSIYHPSINNFSFIRAPQLAWSANGERPIQINATLQLTEDGDLILHNLDGTFVWSTNTSSKSVFGHEIHQIGKPMKWFGSHLITQPTPYLLVRLCFLVRSSSPAHTHRIGLQVCFH</sequence>
<name>A0A7J7G4N2_CAMSI</name>
<accession>A0A7J7G4N2</accession>
<dbReference type="Gene3D" id="2.90.10.10">
    <property type="entry name" value="Bulb-type lectin domain"/>
    <property type="match status" value="1"/>
</dbReference>
<evidence type="ECO:0000256" key="1">
    <source>
        <dbReference type="ARBA" id="ARBA00022729"/>
    </source>
</evidence>
<evidence type="ECO:0000313" key="5">
    <source>
        <dbReference type="Proteomes" id="UP000593564"/>
    </source>
</evidence>
<dbReference type="InterPro" id="IPR001480">
    <property type="entry name" value="Bulb-type_lectin_dom"/>
</dbReference>
<evidence type="ECO:0000313" key="4">
    <source>
        <dbReference type="EMBL" id="KAF5935680.1"/>
    </source>
</evidence>
<dbReference type="Proteomes" id="UP000593564">
    <property type="component" value="Unassembled WGS sequence"/>
</dbReference>
<keyword evidence="2" id="KW-0325">Glycoprotein</keyword>
<dbReference type="AlphaFoldDB" id="A0A7J7G4N2"/>
<reference evidence="4 5" key="2">
    <citation type="submission" date="2020-07" db="EMBL/GenBank/DDBJ databases">
        <title>Genome assembly of wild tea tree DASZ reveals pedigree and selection history of tea varieties.</title>
        <authorList>
            <person name="Zhang W."/>
        </authorList>
    </citation>
    <scope>NUCLEOTIDE SEQUENCE [LARGE SCALE GENOMIC DNA]</scope>
    <source>
        <strain evidence="5">cv. G240</strain>
        <tissue evidence="4">Leaf</tissue>
    </source>
</reference>
<keyword evidence="1" id="KW-0732">Signal</keyword>
<proteinExistence type="predicted"/>
<dbReference type="EMBL" id="JACBKZ010000013">
    <property type="protein sequence ID" value="KAF5935680.1"/>
    <property type="molecule type" value="Genomic_DNA"/>
</dbReference>